<feature type="domain" description="DNA polymerase III beta sliding clamp central" evidence="12">
    <location>
        <begin position="131"/>
        <end position="244"/>
    </location>
</feature>
<name>A0A348WRD6_9GAMM</name>
<keyword evidence="7 10" id="KW-0235">DNA replication</keyword>
<keyword evidence="8 10" id="KW-0239">DNA-directed DNA polymerase</keyword>
<dbReference type="InterPro" id="IPR022634">
    <property type="entry name" value="DNA_polIII_beta_N"/>
</dbReference>
<dbReference type="GO" id="GO:0009360">
    <property type="term" value="C:DNA polymerase III complex"/>
    <property type="evidence" value="ECO:0007669"/>
    <property type="project" value="InterPro"/>
</dbReference>
<dbReference type="InterPro" id="IPR001001">
    <property type="entry name" value="DNA_polIII_beta"/>
</dbReference>
<evidence type="ECO:0000256" key="8">
    <source>
        <dbReference type="ARBA" id="ARBA00022932"/>
    </source>
</evidence>
<dbReference type="InterPro" id="IPR022637">
    <property type="entry name" value="DNA_polIII_beta_cen"/>
</dbReference>
<evidence type="ECO:0000256" key="9">
    <source>
        <dbReference type="ARBA" id="ARBA00023125"/>
    </source>
</evidence>
<dbReference type="Pfam" id="PF00712">
    <property type="entry name" value="DNA_pol3_beta"/>
    <property type="match status" value="1"/>
</dbReference>
<dbReference type="Pfam" id="PF02768">
    <property type="entry name" value="DNA_pol3_beta_3"/>
    <property type="match status" value="1"/>
</dbReference>
<dbReference type="GO" id="GO:0005737">
    <property type="term" value="C:cytoplasm"/>
    <property type="evidence" value="ECO:0007669"/>
    <property type="project" value="UniProtKB-SubCell"/>
</dbReference>
<keyword evidence="9" id="KW-0238">DNA-binding</keyword>
<dbReference type="GO" id="GO:0006271">
    <property type="term" value="P:DNA strand elongation involved in DNA replication"/>
    <property type="evidence" value="ECO:0007669"/>
    <property type="project" value="TreeGrafter"/>
</dbReference>
<comment type="function">
    <text evidence="10">Confers DNA tethering and processivity to DNA polymerases and other proteins. Acts as a clamp, forming a ring around DNA (a reaction catalyzed by the clamp-loading complex) which diffuses in an ATP-independent manner freely and bidirectionally along dsDNA. Initially characterized for its ability to contact the catalytic subunit of DNA polymerase III (Pol III), a complex, multichain enzyme responsible for most of the replicative synthesis in bacteria; Pol III exhibits 3'-5' exonuclease proofreading activity. The beta chain is required for initiation of replication as well as for processivity of DNA replication.</text>
</comment>
<dbReference type="SUPFAM" id="SSF55979">
    <property type="entry name" value="DNA clamp"/>
    <property type="match status" value="3"/>
</dbReference>
<evidence type="ECO:0000256" key="6">
    <source>
        <dbReference type="ARBA" id="ARBA00022695"/>
    </source>
</evidence>
<evidence type="ECO:0000313" key="14">
    <source>
        <dbReference type="EMBL" id="HAR57098.1"/>
    </source>
</evidence>
<comment type="subcellular location">
    <subcellularLocation>
        <location evidence="1 10">Cytoplasm</location>
    </subcellularLocation>
</comment>
<dbReference type="Pfam" id="PF02767">
    <property type="entry name" value="DNA_pol3_beta_2"/>
    <property type="match status" value="1"/>
</dbReference>
<dbReference type="PIRSF" id="PIRSF000804">
    <property type="entry name" value="DNA_pol_III_b"/>
    <property type="match status" value="1"/>
</dbReference>
<comment type="similarity">
    <text evidence="2 10">Belongs to the beta sliding clamp family.</text>
</comment>
<keyword evidence="6 10" id="KW-0548">Nucleotidyltransferase</keyword>
<dbReference type="InterPro" id="IPR046938">
    <property type="entry name" value="DNA_clamp_sf"/>
</dbReference>
<evidence type="ECO:0000256" key="10">
    <source>
        <dbReference type="PIRNR" id="PIRNR000804"/>
    </source>
</evidence>
<dbReference type="RefSeq" id="WP_006954141.1">
    <property type="nucleotide sequence ID" value="NZ_DAIRLQ010000014.1"/>
</dbReference>
<dbReference type="Gene3D" id="3.10.150.10">
    <property type="entry name" value="DNA Polymerase III, subunit A, domain 2"/>
    <property type="match status" value="1"/>
</dbReference>
<keyword evidence="5 10" id="KW-0808">Transferase</keyword>
<feature type="domain" description="DNA polymerase III beta sliding clamp C-terminal" evidence="13">
    <location>
        <begin position="246"/>
        <end position="366"/>
    </location>
</feature>
<dbReference type="Gene3D" id="3.70.10.10">
    <property type="match status" value="1"/>
</dbReference>
<evidence type="ECO:0000313" key="15">
    <source>
        <dbReference type="Proteomes" id="UP000262878"/>
    </source>
</evidence>
<dbReference type="PANTHER" id="PTHR30478:SF0">
    <property type="entry name" value="BETA SLIDING CLAMP"/>
    <property type="match status" value="1"/>
</dbReference>
<dbReference type="PANTHER" id="PTHR30478">
    <property type="entry name" value="DNA POLYMERASE III SUBUNIT BETA"/>
    <property type="match status" value="1"/>
</dbReference>
<dbReference type="Proteomes" id="UP000262878">
    <property type="component" value="Unassembled WGS sequence"/>
</dbReference>
<dbReference type="InterPro" id="IPR022635">
    <property type="entry name" value="DNA_polIII_beta_C"/>
</dbReference>
<dbReference type="GO" id="GO:0008408">
    <property type="term" value="F:3'-5' exonuclease activity"/>
    <property type="evidence" value="ECO:0007669"/>
    <property type="project" value="InterPro"/>
</dbReference>
<evidence type="ECO:0000256" key="1">
    <source>
        <dbReference type="ARBA" id="ARBA00004496"/>
    </source>
</evidence>
<evidence type="ECO:0000256" key="5">
    <source>
        <dbReference type="ARBA" id="ARBA00022679"/>
    </source>
</evidence>
<evidence type="ECO:0000256" key="3">
    <source>
        <dbReference type="ARBA" id="ARBA00021035"/>
    </source>
</evidence>
<sequence length="367" mass="40853">MKFTVSRDAFLKPLQIVSGAVERRHTLPILSNLLLKVEGDTLRLTGTDLEVELISSVKVESSGGDGMVTVPAKKLLDIVRSLPDESPIELVGDDEGVRVRSGRSKFKLSSLSADDFPNIEDWSSEVNFITSQDTLKRLMEKTHFSMANQDVRYYLNGMLFETDANMLRSVATDGHRLAMSNCHIEQPGLSQRQVIVPRKGVVELLRLLNEDDSEVAVAIGNNHIRVETADIVFTSKLVDGRFPDYRRVVPQGGDKQIFADRDLLRQAFGRASILSNEKFRGVRLNITAGELCITATNPEQEQAEEVIEVNYEGEAIEIGFNVSYLLDVLNNIEAEEVCFVLSDANSSALIEPKDDDSCCYVVMPMRL</sequence>
<feature type="domain" description="DNA polymerase III beta sliding clamp N-terminal" evidence="11">
    <location>
        <begin position="1"/>
        <end position="119"/>
    </location>
</feature>
<evidence type="ECO:0000259" key="11">
    <source>
        <dbReference type="Pfam" id="PF00712"/>
    </source>
</evidence>
<organism evidence="14 15">
    <name type="scientific">Idiomarina baltica</name>
    <dbReference type="NCBI Taxonomy" id="190892"/>
    <lineage>
        <taxon>Bacteria</taxon>
        <taxon>Pseudomonadati</taxon>
        <taxon>Pseudomonadota</taxon>
        <taxon>Gammaproteobacteria</taxon>
        <taxon>Alteromonadales</taxon>
        <taxon>Idiomarinaceae</taxon>
        <taxon>Idiomarina</taxon>
    </lineage>
</organism>
<keyword evidence="4 10" id="KW-0963">Cytoplasm</keyword>
<reference evidence="14 15" key="1">
    <citation type="journal article" date="2018" name="Nat. Biotechnol.">
        <title>A standardized bacterial taxonomy based on genome phylogeny substantially revises the tree of life.</title>
        <authorList>
            <person name="Parks D.H."/>
            <person name="Chuvochina M."/>
            <person name="Waite D.W."/>
            <person name="Rinke C."/>
            <person name="Skarshewski A."/>
            <person name="Chaumeil P.A."/>
            <person name="Hugenholtz P."/>
        </authorList>
    </citation>
    <scope>NUCLEOTIDE SEQUENCE [LARGE SCALE GENOMIC DNA]</scope>
    <source>
        <strain evidence="14">UBA9360</strain>
    </source>
</reference>
<comment type="subunit">
    <text evidence="10">Forms a ring-shaped head-to-tail homodimer around DNA.</text>
</comment>
<protein>
    <recommendedName>
        <fullName evidence="3 10">Beta sliding clamp</fullName>
    </recommendedName>
</protein>
<dbReference type="AlphaFoldDB" id="A0A348WRD6"/>
<gene>
    <name evidence="14" type="ORF">DCR58_10005</name>
</gene>
<evidence type="ECO:0000256" key="7">
    <source>
        <dbReference type="ARBA" id="ARBA00022705"/>
    </source>
</evidence>
<evidence type="ECO:0000259" key="12">
    <source>
        <dbReference type="Pfam" id="PF02767"/>
    </source>
</evidence>
<dbReference type="FunFam" id="3.10.150.10:FF:000007">
    <property type="entry name" value="Beta sliding clamp"/>
    <property type="match status" value="1"/>
</dbReference>
<dbReference type="SMART" id="SM00480">
    <property type="entry name" value="POL3Bc"/>
    <property type="match status" value="1"/>
</dbReference>
<evidence type="ECO:0000256" key="4">
    <source>
        <dbReference type="ARBA" id="ARBA00022490"/>
    </source>
</evidence>
<comment type="caution">
    <text evidence="14">The sequence shown here is derived from an EMBL/GenBank/DDBJ whole genome shotgun (WGS) entry which is preliminary data.</text>
</comment>
<dbReference type="GO" id="GO:0003887">
    <property type="term" value="F:DNA-directed DNA polymerase activity"/>
    <property type="evidence" value="ECO:0007669"/>
    <property type="project" value="UniProtKB-UniRule"/>
</dbReference>
<accession>A0A348WRD6</accession>
<evidence type="ECO:0000259" key="13">
    <source>
        <dbReference type="Pfam" id="PF02768"/>
    </source>
</evidence>
<dbReference type="CDD" id="cd00140">
    <property type="entry name" value="beta_clamp"/>
    <property type="match status" value="1"/>
</dbReference>
<dbReference type="STRING" id="314276.OS145_03295"/>
<dbReference type="NCBIfam" id="TIGR00663">
    <property type="entry name" value="dnan"/>
    <property type="match status" value="1"/>
</dbReference>
<evidence type="ECO:0000256" key="2">
    <source>
        <dbReference type="ARBA" id="ARBA00010752"/>
    </source>
</evidence>
<dbReference type="GO" id="GO:0003677">
    <property type="term" value="F:DNA binding"/>
    <property type="evidence" value="ECO:0007669"/>
    <property type="project" value="UniProtKB-UniRule"/>
</dbReference>
<proteinExistence type="inferred from homology"/>
<dbReference type="EMBL" id="DMUP01000246">
    <property type="protein sequence ID" value="HAR57098.1"/>
    <property type="molecule type" value="Genomic_DNA"/>
</dbReference>